<evidence type="ECO:0000313" key="2">
    <source>
        <dbReference type="EMBL" id="OCT93792.1"/>
    </source>
</evidence>
<evidence type="ECO:0000256" key="1">
    <source>
        <dbReference type="SAM" id="Phobius"/>
    </source>
</evidence>
<dbReference type="Proteomes" id="UP000694892">
    <property type="component" value="Chromosome 2L"/>
</dbReference>
<reference evidence="3" key="1">
    <citation type="journal article" date="2016" name="Nature">
        <title>Genome evolution in the allotetraploid frog Xenopus laevis.</title>
        <authorList>
            <person name="Session A.M."/>
            <person name="Uno Y."/>
            <person name="Kwon T."/>
            <person name="Chapman J.A."/>
            <person name="Toyoda A."/>
            <person name="Takahashi S."/>
            <person name="Fukui A."/>
            <person name="Hikosaka A."/>
            <person name="Suzuki A."/>
            <person name="Kondo M."/>
            <person name="van Heeringen S.J."/>
            <person name="Quigley I."/>
            <person name="Heinz S."/>
            <person name="Ogino H."/>
            <person name="Ochi H."/>
            <person name="Hellsten U."/>
            <person name="Lyons J.B."/>
            <person name="Simakov O."/>
            <person name="Putnam N."/>
            <person name="Stites J."/>
            <person name="Kuroki Y."/>
            <person name="Tanaka T."/>
            <person name="Michiue T."/>
            <person name="Watanabe M."/>
            <person name="Bogdanovic O."/>
            <person name="Lister R."/>
            <person name="Georgiou G."/>
            <person name="Paranjpe S.S."/>
            <person name="van Kruijsbergen I."/>
            <person name="Shu S."/>
            <person name="Carlson J."/>
            <person name="Kinoshita T."/>
            <person name="Ohta Y."/>
            <person name="Mawaribuchi S."/>
            <person name="Jenkins J."/>
            <person name="Grimwood J."/>
            <person name="Schmutz J."/>
            <person name="Mitros T."/>
            <person name="Mozaffari S.V."/>
            <person name="Suzuki Y."/>
            <person name="Haramoto Y."/>
            <person name="Yamamoto T.S."/>
            <person name="Takagi C."/>
            <person name="Heald R."/>
            <person name="Miller K."/>
            <person name="Haudenschild C."/>
            <person name="Kitzman J."/>
            <person name="Nakayama T."/>
            <person name="Izutsu Y."/>
            <person name="Robert J."/>
            <person name="Fortriede J."/>
            <person name="Burns K."/>
            <person name="Lotay V."/>
            <person name="Karimi K."/>
            <person name="Yasuoka Y."/>
            <person name="Dichmann D.S."/>
            <person name="Flajnik M.F."/>
            <person name="Houston D.W."/>
            <person name="Shendure J."/>
            <person name="DuPasquier L."/>
            <person name="Vize P.D."/>
            <person name="Zorn A.M."/>
            <person name="Ito M."/>
            <person name="Marcotte E.M."/>
            <person name="Wallingford J.B."/>
            <person name="Ito Y."/>
            <person name="Asashima M."/>
            <person name="Ueno N."/>
            <person name="Matsuda Y."/>
            <person name="Veenstra G.J."/>
            <person name="Fujiyama A."/>
            <person name="Harland R.M."/>
            <person name="Taira M."/>
            <person name="Rokhsar D.S."/>
        </authorList>
    </citation>
    <scope>NUCLEOTIDE SEQUENCE [LARGE SCALE GENOMIC DNA]</scope>
    <source>
        <strain evidence="3">J</strain>
    </source>
</reference>
<feature type="transmembrane region" description="Helical" evidence="1">
    <location>
        <begin position="63"/>
        <end position="84"/>
    </location>
</feature>
<dbReference type="AlphaFoldDB" id="A0A974DND1"/>
<sequence length="90" mass="10259">MDAGLAHNSKAYEFHFQLNSERFMLWNVSSCAKQWLAYFILVQGKRTPDAFHTRYFTNNFSTASLKLSFVFNLPVSVCVGALILKGIVHL</sequence>
<dbReference type="EMBL" id="CM004468">
    <property type="protein sequence ID" value="OCT93792.1"/>
    <property type="molecule type" value="Genomic_DNA"/>
</dbReference>
<name>A0A974DND1_XENLA</name>
<gene>
    <name evidence="2" type="ORF">XELAEV_18011463mg</name>
</gene>
<protein>
    <submittedName>
        <fullName evidence="2">Uncharacterized protein</fullName>
    </submittedName>
</protein>
<proteinExistence type="predicted"/>
<keyword evidence="1" id="KW-0472">Membrane</keyword>
<keyword evidence="1" id="KW-1133">Transmembrane helix</keyword>
<accession>A0A974DND1</accession>
<evidence type="ECO:0000313" key="3">
    <source>
        <dbReference type="Proteomes" id="UP000694892"/>
    </source>
</evidence>
<keyword evidence="1" id="KW-0812">Transmembrane</keyword>
<organism evidence="2 3">
    <name type="scientific">Xenopus laevis</name>
    <name type="common">African clawed frog</name>
    <dbReference type="NCBI Taxonomy" id="8355"/>
    <lineage>
        <taxon>Eukaryota</taxon>
        <taxon>Metazoa</taxon>
        <taxon>Chordata</taxon>
        <taxon>Craniata</taxon>
        <taxon>Vertebrata</taxon>
        <taxon>Euteleostomi</taxon>
        <taxon>Amphibia</taxon>
        <taxon>Batrachia</taxon>
        <taxon>Anura</taxon>
        <taxon>Pipoidea</taxon>
        <taxon>Pipidae</taxon>
        <taxon>Xenopodinae</taxon>
        <taxon>Xenopus</taxon>
        <taxon>Xenopus</taxon>
    </lineage>
</organism>